<proteinExistence type="predicted"/>
<name>A0A061S905_9CHLO</name>
<dbReference type="AlphaFoldDB" id="A0A061S905"/>
<protein>
    <submittedName>
        <fullName evidence="2">Uncharacterized protein</fullName>
    </submittedName>
</protein>
<feature type="region of interest" description="Disordered" evidence="1">
    <location>
        <begin position="29"/>
        <end position="68"/>
    </location>
</feature>
<reference evidence="2" key="1">
    <citation type="submission" date="2014-05" db="EMBL/GenBank/DDBJ databases">
        <title>The transcriptome of the halophilic microalga Tetraselmis sp. GSL018 isolated from the Great Salt Lake, Utah.</title>
        <authorList>
            <person name="Jinkerson R.E."/>
            <person name="D'Adamo S."/>
            <person name="Posewitz M.C."/>
        </authorList>
    </citation>
    <scope>NUCLEOTIDE SEQUENCE</scope>
    <source>
        <strain evidence="2">GSL018</strain>
    </source>
</reference>
<evidence type="ECO:0000313" key="2">
    <source>
        <dbReference type="EMBL" id="JAC80728.1"/>
    </source>
</evidence>
<gene>
    <name evidence="2" type="ORF">TSPGSL018_9614</name>
</gene>
<accession>A0A061S905</accession>
<organism evidence="2">
    <name type="scientific">Tetraselmis sp. GSL018</name>
    <dbReference type="NCBI Taxonomy" id="582737"/>
    <lineage>
        <taxon>Eukaryota</taxon>
        <taxon>Viridiplantae</taxon>
        <taxon>Chlorophyta</taxon>
        <taxon>core chlorophytes</taxon>
        <taxon>Chlorodendrophyceae</taxon>
        <taxon>Chlorodendrales</taxon>
        <taxon>Chlorodendraceae</taxon>
        <taxon>Tetraselmis</taxon>
    </lineage>
</organism>
<feature type="non-terminal residue" evidence="2">
    <location>
        <position position="1"/>
    </location>
</feature>
<feature type="non-terminal residue" evidence="2">
    <location>
        <position position="68"/>
    </location>
</feature>
<evidence type="ECO:0000256" key="1">
    <source>
        <dbReference type="SAM" id="MobiDB-lite"/>
    </source>
</evidence>
<dbReference type="EMBL" id="GBEZ01004492">
    <property type="protein sequence ID" value="JAC80728.1"/>
    <property type="molecule type" value="Transcribed_RNA"/>
</dbReference>
<sequence length="68" mass="7342">GLWVLRAVILEVPGERRARFSRAVRQGPGAAFGALGSSFRDRGEAAANRRAPEPKTGVRADLQQPQES</sequence>